<accession>A0A1S2VND8</accession>
<dbReference type="SUPFAM" id="SSF56935">
    <property type="entry name" value="Porins"/>
    <property type="match status" value="1"/>
</dbReference>
<dbReference type="Pfam" id="PF07715">
    <property type="entry name" value="Plug"/>
    <property type="match status" value="1"/>
</dbReference>
<comment type="similarity">
    <text evidence="8 9">Belongs to the TonB-dependent receptor family.</text>
</comment>
<keyword evidence="3 8" id="KW-1134">Transmembrane beta strand</keyword>
<gene>
    <name evidence="13" type="ORF">BLX24_10005</name>
</gene>
<feature type="domain" description="TonB-dependent receptor plug" evidence="12">
    <location>
        <begin position="116"/>
        <end position="234"/>
    </location>
</feature>
<dbReference type="Pfam" id="PF00593">
    <property type="entry name" value="TonB_dep_Rec_b-barrel"/>
    <property type="match status" value="1"/>
</dbReference>
<evidence type="ECO:0000313" key="14">
    <source>
        <dbReference type="Proteomes" id="UP000181790"/>
    </source>
</evidence>
<dbReference type="Gene3D" id="2.170.130.10">
    <property type="entry name" value="TonB-dependent receptor, plug domain"/>
    <property type="match status" value="1"/>
</dbReference>
<dbReference type="Gene3D" id="2.40.170.20">
    <property type="entry name" value="TonB-dependent receptor, beta-barrel domain"/>
    <property type="match status" value="1"/>
</dbReference>
<dbReference type="InterPro" id="IPR037066">
    <property type="entry name" value="Plug_dom_sf"/>
</dbReference>
<keyword evidence="2 8" id="KW-0813">Transport</keyword>
<evidence type="ECO:0000256" key="4">
    <source>
        <dbReference type="ARBA" id="ARBA00022692"/>
    </source>
</evidence>
<dbReference type="InterPro" id="IPR000531">
    <property type="entry name" value="Beta-barrel_TonB"/>
</dbReference>
<feature type="domain" description="TonB-dependent receptor-like beta-barrel" evidence="11">
    <location>
        <begin position="432"/>
        <end position="967"/>
    </location>
</feature>
<evidence type="ECO:0000256" key="8">
    <source>
        <dbReference type="PROSITE-ProRule" id="PRU01360"/>
    </source>
</evidence>
<dbReference type="EMBL" id="MORL01000004">
    <property type="protein sequence ID" value="OIN59308.1"/>
    <property type="molecule type" value="Genomic_DNA"/>
</dbReference>
<dbReference type="RefSeq" id="WP_071502990.1">
    <property type="nucleotide sequence ID" value="NZ_MORL01000004.1"/>
</dbReference>
<dbReference type="OrthoDB" id="9768177at2"/>
<dbReference type="Proteomes" id="UP000181790">
    <property type="component" value="Unassembled WGS sequence"/>
</dbReference>
<evidence type="ECO:0000256" key="10">
    <source>
        <dbReference type="SAM" id="SignalP"/>
    </source>
</evidence>
<organism evidence="13 14">
    <name type="scientific">Arsenicibacter rosenii</name>
    <dbReference type="NCBI Taxonomy" id="1750698"/>
    <lineage>
        <taxon>Bacteria</taxon>
        <taxon>Pseudomonadati</taxon>
        <taxon>Bacteroidota</taxon>
        <taxon>Cytophagia</taxon>
        <taxon>Cytophagales</taxon>
        <taxon>Spirosomataceae</taxon>
        <taxon>Arsenicibacter</taxon>
    </lineage>
</organism>
<sequence>MRKQLLLSLLVCFAFWLPALAQDRSISGVITSADEGSVLPGVSVQIKGTNRGTTSNNEGKFTLQNVPANATLQFSFIGYQTRELLIGNRATINVSLSADTRSINEVVVVGYGSQSKRNLTGNVAKVSGAEIQNIPVPSVEQALQGRAAGVQITSLNGKVGQGIQIRVRGSSSVTASNQPLYVIDGIPVTSQNLSTNGAPTNPIADLNFNDVESIEILKDAAATAIYGSRASNGVVLITTKKGKQGGPTQFELNAFYGASTPTHKRQFLGTKDYITLFREAVNNSNALGLTRITQNQLENFFTFYALNNRSAWEQATVNTDWQSLAFQDAPMQQYDLSARGGDAKTRFYVSGSYSDQYGILAKNRFTRMSGRVNLDHSASDKLTLGVNMNIARTTNYRLANDNSFTTPMQIVALPPFAPAADPVTGKFNENTPYYNPLRDKEYASFTTFVNRVIGNVYADYKLFKGLSFRSEWGIDLLNQNQQQYYGRETLLGNPQALATNDFTQVTNYTTNNFFSYGRTFAEKHSLDATAGMSFQESQTNFTNVTGKDFPNDAYRQISSAARITDGSTTETVFTFLSYFARLNYQYNNRYILGLVGRIDGSSRFGVNKRYGAFPSASLGWIISEESFMENIPVISNLKLRASYGLTGNAEVGNFGSRSLYSGTAGYAGVPGQAPTQIPNPDLSWEKTLQTDVGLEFGLFGGRLSGELDYYIKNTRDLLLNVNIPATTGYATQLRNVGNLENKGIEVVLNSQNVRGAFTWNTSFNISTNKNKITNLNGQVIDGGFVNQAREGYSIGVFYAYEYAGVDPQNGDALYYKNTLNGDGSRDRSTTNNPNLAEQVVIGNPNPKWIGGITNNLSYKGIDLTFLVQGQYGNDIFNAAGTYMSSNASLIDNQTPDQLRRWQKPGDITDVPQARYGGDNGNTNSSRYVQRGDYLRLKTVTLSYILPKSLTNKVKLNRVRVYATAQNLYTLTKYNGWDPEVNTDAAAGNIGLGNDFYSAPQPKSFIAGLNINF</sequence>
<protein>
    <submittedName>
        <fullName evidence="13">SusC/RagA family TonB-linked outer membrane protein</fullName>
    </submittedName>
</protein>
<keyword evidence="10" id="KW-0732">Signal</keyword>
<evidence type="ECO:0000256" key="3">
    <source>
        <dbReference type="ARBA" id="ARBA00022452"/>
    </source>
</evidence>
<dbReference type="AlphaFoldDB" id="A0A1S2VND8"/>
<comment type="subcellular location">
    <subcellularLocation>
        <location evidence="1 8">Cell outer membrane</location>
        <topology evidence="1 8">Multi-pass membrane protein</topology>
    </subcellularLocation>
</comment>
<dbReference type="InterPro" id="IPR039426">
    <property type="entry name" value="TonB-dep_rcpt-like"/>
</dbReference>
<comment type="caution">
    <text evidence="13">The sequence shown here is derived from an EMBL/GenBank/DDBJ whole genome shotgun (WGS) entry which is preliminary data.</text>
</comment>
<dbReference type="InterPro" id="IPR023996">
    <property type="entry name" value="TonB-dep_OMP_SusC/RagA"/>
</dbReference>
<dbReference type="InterPro" id="IPR023997">
    <property type="entry name" value="TonB-dep_OMP_SusC/RagA_CS"/>
</dbReference>
<name>A0A1S2VND8_9BACT</name>
<feature type="signal peptide" evidence="10">
    <location>
        <begin position="1"/>
        <end position="21"/>
    </location>
</feature>
<dbReference type="Pfam" id="PF13715">
    <property type="entry name" value="CarbopepD_reg_2"/>
    <property type="match status" value="1"/>
</dbReference>
<keyword evidence="7 8" id="KW-0998">Cell outer membrane</keyword>
<feature type="chain" id="PRO_5010320609" evidence="10">
    <location>
        <begin position="22"/>
        <end position="1012"/>
    </location>
</feature>
<dbReference type="InterPro" id="IPR012910">
    <property type="entry name" value="Plug_dom"/>
</dbReference>
<evidence type="ECO:0000256" key="6">
    <source>
        <dbReference type="ARBA" id="ARBA00023136"/>
    </source>
</evidence>
<dbReference type="PROSITE" id="PS52016">
    <property type="entry name" value="TONB_DEPENDENT_REC_3"/>
    <property type="match status" value="1"/>
</dbReference>
<reference evidence="13 14" key="1">
    <citation type="submission" date="2016-10" db="EMBL/GenBank/DDBJ databases">
        <title>Arsenicibacter rosenii gen. nov., sp. nov., an efficient arsenic-methylating bacterium isolated from an arsenic-contaminated paddy soil.</title>
        <authorList>
            <person name="Huang K."/>
        </authorList>
    </citation>
    <scope>NUCLEOTIDE SEQUENCE [LARGE SCALE GENOMIC DNA]</scope>
    <source>
        <strain evidence="13 14">SM-1</strain>
    </source>
</reference>
<evidence type="ECO:0000259" key="12">
    <source>
        <dbReference type="Pfam" id="PF07715"/>
    </source>
</evidence>
<evidence type="ECO:0000259" key="11">
    <source>
        <dbReference type="Pfam" id="PF00593"/>
    </source>
</evidence>
<dbReference type="GO" id="GO:0009279">
    <property type="term" value="C:cell outer membrane"/>
    <property type="evidence" value="ECO:0007669"/>
    <property type="project" value="UniProtKB-SubCell"/>
</dbReference>
<dbReference type="NCBIfam" id="TIGR04057">
    <property type="entry name" value="SusC_RagA_signa"/>
    <property type="match status" value="1"/>
</dbReference>
<dbReference type="InterPro" id="IPR036942">
    <property type="entry name" value="Beta-barrel_TonB_sf"/>
</dbReference>
<dbReference type="Gene3D" id="2.60.40.1120">
    <property type="entry name" value="Carboxypeptidase-like, regulatory domain"/>
    <property type="match status" value="1"/>
</dbReference>
<keyword evidence="6 8" id="KW-0472">Membrane</keyword>
<dbReference type="InterPro" id="IPR008969">
    <property type="entry name" value="CarboxyPept-like_regulatory"/>
</dbReference>
<evidence type="ECO:0000256" key="1">
    <source>
        <dbReference type="ARBA" id="ARBA00004571"/>
    </source>
</evidence>
<evidence type="ECO:0000313" key="13">
    <source>
        <dbReference type="EMBL" id="OIN59308.1"/>
    </source>
</evidence>
<keyword evidence="5 9" id="KW-0798">TonB box</keyword>
<evidence type="ECO:0000256" key="7">
    <source>
        <dbReference type="ARBA" id="ARBA00023237"/>
    </source>
</evidence>
<dbReference type="NCBIfam" id="TIGR04056">
    <property type="entry name" value="OMP_RagA_SusC"/>
    <property type="match status" value="1"/>
</dbReference>
<dbReference type="FunFam" id="2.170.130.10:FF:000008">
    <property type="entry name" value="SusC/RagA family TonB-linked outer membrane protein"/>
    <property type="match status" value="1"/>
</dbReference>
<keyword evidence="4 8" id="KW-0812">Transmembrane</keyword>
<proteinExistence type="inferred from homology"/>
<evidence type="ECO:0000256" key="9">
    <source>
        <dbReference type="RuleBase" id="RU003357"/>
    </source>
</evidence>
<dbReference type="SUPFAM" id="SSF49464">
    <property type="entry name" value="Carboxypeptidase regulatory domain-like"/>
    <property type="match status" value="1"/>
</dbReference>
<evidence type="ECO:0000256" key="2">
    <source>
        <dbReference type="ARBA" id="ARBA00022448"/>
    </source>
</evidence>
<keyword evidence="14" id="KW-1185">Reference proteome</keyword>
<evidence type="ECO:0000256" key="5">
    <source>
        <dbReference type="ARBA" id="ARBA00023077"/>
    </source>
</evidence>